<dbReference type="GO" id="GO:0016491">
    <property type="term" value="F:oxidoreductase activity"/>
    <property type="evidence" value="ECO:0007669"/>
    <property type="project" value="UniProtKB-KW"/>
</dbReference>
<dbReference type="InterPro" id="IPR003819">
    <property type="entry name" value="TauD/TfdA-like"/>
</dbReference>
<dbReference type="PANTHER" id="PTHR10696:SF56">
    <property type="entry name" value="TAUD_TFDA-LIKE DOMAIN-CONTAINING PROTEIN"/>
    <property type="match status" value="1"/>
</dbReference>
<accession>D2SNE3</accession>
<reference evidence="7" key="2">
    <citation type="journal article" date="2007" name="Chem. Commun. (Camb.)">
        <title>New insight into the mechanism of methyl transfer during the biosynthesis of fosfomycin.</title>
        <authorList>
            <person name="Woodyer R.D."/>
            <person name="Li G."/>
            <person name="Zhao H."/>
            <person name="van der Donk W.A."/>
        </authorList>
    </citation>
    <scope>NUCLEOTIDE SEQUENCE</scope>
    <source>
        <strain evidence="7">HZ1738</strain>
    </source>
</reference>
<comment type="cofactor">
    <cofactor evidence="1">
        <name>Fe(2+)</name>
        <dbReference type="ChEBI" id="CHEBI:29033"/>
    </cofactor>
</comment>
<dbReference type="Pfam" id="PF02668">
    <property type="entry name" value="TauD"/>
    <property type="match status" value="1"/>
</dbReference>
<dbReference type="Gene3D" id="3.60.130.10">
    <property type="entry name" value="Clavaminate synthase-like"/>
    <property type="match status" value="1"/>
</dbReference>
<feature type="compositionally biased region" description="Basic residues" evidence="5">
    <location>
        <begin position="107"/>
        <end position="129"/>
    </location>
</feature>
<dbReference type="PANTHER" id="PTHR10696">
    <property type="entry name" value="GAMMA-BUTYROBETAINE HYDROXYLASE-RELATED"/>
    <property type="match status" value="1"/>
</dbReference>
<sequence>MCCRSRRPERGRRWGRTHGPLLPRPLCASLETLPRFRRSTRILSTYVIRSASRKALPFPEREKRKHKHGTQFAPPQHLPPACSEAILPPGHEPRRDRHAGPGVAGRVGHRERPKRLERRGGGRHPRARGPHLGLVHVGGTTSEAAPDITFRQPHSKPTDQSKNGKLRIVSKLPDSVLSCTDVNGDLLPDGVLRYAFHQLLGNNGYVHVVNVPKSFDHVAFLKELGDFQPTPTGTVVGDLKPEADMDDTYHAQNRKSLLPHSEGYEFRGVPPRYLGLWCVTPASGEGGETTMLDGNQILDEFTEEERQRLFDTTYEWKSTDGLSRRGVDFRVEHPVLENRNGGRVFRFSYNNMIVPEGDELATRLRERGKEIYDENHIAVSYEQRDLIVWDNWRMLHSRNAFEDPSRHLKRVQIAAPIDA</sequence>
<feature type="domain" description="TauD/TfdA-like" evidence="6">
    <location>
        <begin position="195"/>
        <end position="411"/>
    </location>
</feature>
<feature type="region of interest" description="Disordered" evidence="5">
    <location>
        <begin position="1"/>
        <end position="21"/>
    </location>
</feature>
<name>D2SNE3_STRFR</name>
<dbReference type="InterPro" id="IPR050411">
    <property type="entry name" value="AlphaKG_dependent_hydroxylases"/>
</dbReference>
<proteinExistence type="predicted"/>
<evidence type="ECO:0000256" key="2">
    <source>
        <dbReference type="ARBA" id="ARBA00023002"/>
    </source>
</evidence>
<keyword evidence="4" id="KW-0045">Antibiotic biosynthesis</keyword>
<dbReference type="InterPro" id="IPR042098">
    <property type="entry name" value="TauD-like_sf"/>
</dbReference>
<evidence type="ECO:0000256" key="4">
    <source>
        <dbReference type="ARBA" id="ARBA00023194"/>
    </source>
</evidence>
<feature type="compositionally biased region" description="Basic and acidic residues" evidence="5">
    <location>
        <begin position="1"/>
        <end position="12"/>
    </location>
</feature>
<reference evidence="7" key="3">
    <citation type="submission" date="2008-07" db="EMBL/GenBank/DDBJ databases">
        <authorList>
            <person name="Zhao H."/>
            <person name="van der Donk W.A."/>
            <person name="Metcalf W.W."/>
            <person name="Woodyer R.D."/>
            <person name="Shao Z."/>
        </authorList>
    </citation>
    <scope>NUCLEOTIDE SEQUENCE</scope>
    <source>
        <strain evidence="7">HZ1738</strain>
    </source>
</reference>
<keyword evidence="2" id="KW-0560">Oxidoreductase</keyword>
<evidence type="ECO:0000256" key="1">
    <source>
        <dbReference type="ARBA" id="ARBA00001954"/>
    </source>
</evidence>
<dbReference type="GO" id="GO:0017000">
    <property type="term" value="P:antibiotic biosynthetic process"/>
    <property type="evidence" value="ECO:0007669"/>
    <property type="project" value="UniProtKB-KW"/>
</dbReference>
<keyword evidence="3" id="KW-0408">Iron</keyword>
<evidence type="ECO:0000259" key="6">
    <source>
        <dbReference type="Pfam" id="PF02668"/>
    </source>
</evidence>
<dbReference type="EMBL" id="EU924263">
    <property type="protein sequence ID" value="ACG70814.1"/>
    <property type="molecule type" value="Genomic_DNA"/>
</dbReference>
<protein>
    <recommendedName>
        <fullName evidence="6">TauD/TfdA-like domain-containing protein</fullName>
    </recommendedName>
</protein>
<organism evidence="7">
    <name type="scientific">Streptomyces fradiae</name>
    <name type="common">Streptomyces roseoflavus</name>
    <dbReference type="NCBI Taxonomy" id="1906"/>
    <lineage>
        <taxon>Bacteria</taxon>
        <taxon>Bacillati</taxon>
        <taxon>Actinomycetota</taxon>
        <taxon>Actinomycetes</taxon>
        <taxon>Kitasatosporales</taxon>
        <taxon>Streptomycetaceae</taxon>
        <taxon>Streptomyces</taxon>
    </lineage>
</organism>
<feature type="region of interest" description="Disordered" evidence="5">
    <location>
        <begin position="87"/>
        <end position="163"/>
    </location>
</feature>
<dbReference type="AlphaFoldDB" id="D2SNE3"/>
<reference evidence="7" key="1">
    <citation type="journal article" date="2006" name="Chem. Biol.">
        <title>Heterologous production of fosfomycin and identification of the minimal biosynthetic gene cluster.</title>
        <authorList>
            <person name="Woodyer R.D."/>
            <person name="Shao Z."/>
            <person name="Thomas P.M."/>
            <person name="Kelleher N.L."/>
            <person name="Blodgett J.A."/>
            <person name="Metcalf W.W."/>
            <person name="van der Donk W.A."/>
            <person name="Zhao H."/>
        </authorList>
    </citation>
    <scope>NUCLEOTIDE SEQUENCE</scope>
    <source>
        <strain evidence="7">HZ1738</strain>
    </source>
</reference>
<evidence type="ECO:0000313" key="7">
    <source>
        <dbReference type="EMBL" id="ACG70814.1"/>
    </source>
</evidence>
<evidence type="ECO:0000256" key="5">
    <source>
        <dbReference type="SAM" id="MobiDB-lite"/>
    </source>
</evidence>
<dbReference type="SUPFAM" id="SSF51197">
    <property type="entry name" value="Clavaminate synthase-like"/>
    <property type="match status" value="1"/>
</dbReference>
<evidence type="ECO:0000256" key="3">
    <source>
        <dbReference type="ARBA" id="ARBA00023004"/>
    </source>
</evidence>